<name>J3TGS1_9ENTR</name>
<organism evidence="15 16">
    <name type="scientific">secondary endosymbiont of Heteropsylla cubana</name>
    <dbReference type="NCBI Taxonomy" id="134287"/>
    <lineage>
        <taxon>Bacteria</taxon>
        <taxon>Pseudomonadati</taxon>
        <taxon>Pseudomonadota</taxon>
        <taxon>Gammaproteobacteria</taxon>
        <taxon>Enterobacterales</taxon>
        <taxon>Enterobacteriaceae</taxon>
        <taxon>aphid secondary symbionts</taxon>
    </lineage>
</organism>
<comment type="similarity">
    <text evidence="2 10 12">Belongs to the GrpE family.</text>
</comment>
<dbReference type="SUPFAM" id="SSF51064">
    <property type="entry name" value="Head domain of nucleotide exchange factor GrpE"/>
    <property type="match status" value="1"/>
</dbReference>
<evidence type="ECO:0000313" key="15">
    <source>
        <dbReference type="EMBL" id="AFP85702.1"/>
    </source>
</evidence>
<keyword evidence="5 10" id="KW-0346">Stress response</keyword>
<evidence type="ECO:0000256" key="11">
    <source>
        <dbReference type="RuleBase" id="RU000639"/>
    </source>
</evidence>
<keyword evidence="13" id="KW-0175">Coiled coil</keyword>
<dbReference type="GO" id="GO:0006457">
    <property type="term" value="P:protein folding"/>
    <property type="evidence" value="ECO:0007669"/>
    <property type="project" value="InterPro"/>
</dbReference>
<dbReference type="KEGG" id="sehc:A35E_00408"/>
<dbReference type="PRINTS" id="PR00773">
    <property type="entry name" value="GRPEPROTEIN"/>
</dbReference>
<dbReference type="RefSeq" id="WP_014888999.1">
    <property type="nucleotide sequence ID" value="NC_018420.1"/>
</dbReference>
<evidence type="ECO:0000256" key="6">
    <source>
        <dbReference type="ARBA" id="ARBA00023186"/>
    </source>
</evidence>
<evidence type="ECO:0000256" key="14">
    <source>
        <dbReference type="SAM" id="MobiDB-lite"/>
    </source>
</evidence>
<dbReference type="GO" id="GO:0042803">
    <property type="term" value="F:protein homodimerization activity"/>
    <property type="evidence" value="ECO:0007669"/>
    <property type="project" value="InterPro"/>
</dbReference>
<comment type="subcellular location">
    <subcellularLocation>
        <location evidence="1 10">Cytoplasm</location>
    </subcellularLocation>
</comment>
<comment type="subunit">
    <text evidence="3 10">Homodimer.</text>
</comment>
<dbReference type="Pfam" id="PF01025">
    <property type="entry name" value="GrpE"/>
    <property type="match status" value="1"/>
</dbReference>
<evidence type="ECO:0000256" key="5">
    <source>
        <dbReference type="ARBA" id="ARBA00023016"/>
    </source>
</evidence>
<sequence>MSNINKEQEKNTPDNLFLEEDPIEIEQKVETATETEDLLEKKNIRIIELESELKQIQQRERDTALRAKAEIENMRRRNELDIEKAHKFALERFSFDLLPVIDNLERAIDMSDRNNVELNATIEGIELTLKSLLDVIKKFGLDVIADIGVPFNPELHQAMTMLPSDEHKPNHVIMVMQKGYILNGRLLRPAMVSVSKSTA</sequence>
<protein>
    <recommendedName>
        <fullName evidence="8 10">Protein GrpE</fullName>
    </recommendedName>
    <alternativeName>
        <fullName evidence="9 10">HSP-70 cofactor</fullName>
    </alternativeName>
</protein>
<dbReference type="EMBL" id="CP003547">
    <property type="protein sequence ID" value="AFP85702.1"/>
    <property type="molecule type" value="Genomic_DNA"/>
</dbReference>
<comment type="function">
    <text evidence="7 10 11">Participates actively in the response to hyperosmotic and heat shock by preventing the aggregation of stress-denatured proteins, in association with DnaK and GrpE. It is the nucleotide exchange factor for DnaK and may function as a thermosensor. Unfolded proteins bind initially to DnaJ; upon interaction with the DnaJ-bound protein, DnaK hydrolyzes its bound ATP, resulting in the formation of a stable complex. GrpE releases ADP from DnaK; ATP binding to DnaK triggers the release of the substrate protein, thus completing the reaction cycle. Several rounds of ATP-dependent interactions between DnaJ, DnaK and GrpE are required for fully efficient folding.</text>
</comment>
<dbReference type="GO" id="GO:0005829">
    <property type="term" value="C:cytosol"/>
    <property type="evidence" value="ECO:0007669"/>
    <property type="project" value="TreeGrafter"/>
</dbReference>
<dbReference type="InterPro" id="IPR000740">
    <property type="entry name" value="GrpE"/>
</dbReference>
<dbReference type="PATRIC" id="fig|134287.3.peg.386"/>
<evidence type="ECO:0000256" key="8">
    <source>
        <dbReference type="ARBA" id="ARBA00072274"/>
    </source>
</evidence>
<dbReference type="NCBIfam" id="NF010738">
    <property type="entry name" value="PRK14140.1"/>
    <property type="match status" value="1"/>
</dbReference>
<dbReference type="PROSITE" id="PS01071">
    <property type="entry name" value="GRPE"/>
    <property type="match status" value="1"/>
</dbReference>
<evidence type="ECO:0000256" key="12">
    <source>
        <dbReference type="RuleBase" id="RU004478"/>
    </source>
</evidence>
<gene>
    <name evidence="10" type="primary">grpE</name>
    <name evidence="15" type="ORF">A35E_00408</name>
</gene>
<dbReference type="Gene3D" id="3.90.20.20">
    <property type="match status" value="1"/>
</dbReference>
<dbReference type="InterPro" id="IPR013805">
    <property type="entry name" value="GrpE_CC"/>
</dbReference>
<evidence type="ECO:0000256" key="10">
    <source>
        <dbReference type="HAMAP-Rule" id="MF_01151"/>
    </source>
</evidence>
<evidence type="ECO:0000256" key="13">
    <source>
        <dbReference type="SAM" id="Coils"/>
    </source>
</evidence>
<dbReference type="STRING" id="134287.A35E_00408"/>
<keyword evidence="4 10" id="KW-0963">Cytoplasm</keyword>
<dbReference type="InterPro" id="IPR009012">
    <property type="entry name" value="GrpE_head"/>
</dbReference>
<dbReference type="HOGENOM" id="CLU_057217_6_0_6"/>
<dbReference type="FunFam" id="2.30.22.10:FF:000001">
    <property type="entry name" value="Protein GrpE"/>
    <property type="match status" value="1"/>
</dbReference>
<dbReference type="PANTHER" id="PTHR21237:SF23">
    <property type="entry name" value="GRPE PROTEIN HOMOLOG, MITOCHONDRIAL"/>
    <property type="match status" value="1"/>
</dbReference>
<dbReference type="Proteomes" id="UP000003937">
    <property type="component" value="Chromosome"/>
</dbReference>
<dbReference type="GO" id="GO:0051082">
    <property type="term" value="F:unfolded protein binding"/>
    <property type="evidence" value="ECO:0007669"/>
    <property type="project" value="TreeGrafter"/>
</dbReference>
<evidence type="ECO:0000256" key="7">
    <source>
        <dbReference type="ARBA" id="ARBA00053401"/>
    </source>
</evidence>
<keyword evidence="16" id="KW-1185">Reference proteome</keyword>
<dbReference type="GO" id="GO:0000774">
    <property type="term" value="F:adenyl-nucleotide exchange factor activity"/>
    <property type="evidence" value="ECO:0007669"/>
    <property type="project" value="InterPro"/>
</dbReference>
<evidence type="ECO:0000256" key="1">
    <source>
        <dbReference type="ARBA" id="ARBA00004496"/>
    </source>
</evidence>
<dbReference type="OrthoDB" id="9789811at2"/>
<evidence type="ECO:0000313" key="16">
    <source>
        <dbReference type="Proteomes" id="UP000003937"/>
    </source>
</evidence>
<reference evidence="15 16" key="1">
    <citation type="journal article" date="2012" name="Mol. Biol. Evol.">
        <title>Genome reduction and co-evolution between the primary and secondary bacterial symbionts of psyllids.</title>
        <authorList>
            <person name="Sloan D.B."/>
            <person name="Moran N.A."/>
        </authorList>
    </citation>
    <scope>NUCLEOTIDE SEQUENCE [LARGE SCALE GENOMIC DNA]</scope>
    <source>
        <strain evidence="15">Hcub_S</strain>
    </source>
</reference>
<dbReference type="PANTHER" id="PTHR21237">
    <property type="entry name" value="GRPE PROTEIN"/>
    <property type="match status" value="1"/>
</dbReference>
<dbReference type="HAMAP" id="MF_01151">
    <property type="entry name" value="GrpE"/>
    <property type="match status" value="1"/>
</dbReference>
<dbReference type="AlphaFoldDB" id="J3TGS1"/>
<accession>J3TGS1</accession>
<dbReference type="CDD" id="cd00446">
    <property type="entry name" value="GrpE"/>
    <property type="match status" value="1"/>
</dbReference>
<dbReference type="Gene3D" id="2.30.22.10">
    <property type="entry name" value="Head domain of nucleotide exchange factor GrpE"/>
    <property type="match status" value="1"/>
</dbReference>
<dbReference type="GO" id="GO:0051087">
    <property type="term" value="F:protein-folding chaperone binding"/>
    <property type="evidence" value="ECO:0007669"/>
    <property type="project" value="InterPro"/>
</dbReference>
<dbReference type="SUPFAM" id="SSF58014">
    <property type="entry name" value="Coiled-coil domain of nucleotide exchange factor GrpE"/>
    <property type="match status" value="1"/>
</dbReference>
<proteinExistence type="inferred from homology"/>
<feature type="compositionally biased region" description="Basic and acidic residues" evidence="14">
    <location>
        <begin position="1"/>
        <end position="12"/>
    </location>
</feature>
<evidence type="ECO:0000256" key="2">
    <source>
        <dbReference type="ARBA" id="ARBA00009054"/>
    </source>
</evidence>
<evidence type="ECO:0000256" key="4">
    <source>
        <dbReference type="ARBA" id="ARBA00022490"/>
    </source>
</evidence>
<keyword evidence="6 10" id="KW-0143">Chaperone</keyword>
<evidence type="ECO:0000256" key="9">
    <source>
        <dbReference type="ARBA" id="ARBA00076414"/>
    </source>
</evidence>
<feature type="coiled-coil region" evidence="13">
    <location>
        <begin position="32"/>
        <end position="77"/>
    </location>
</feature>
<dbReference type="NCBIfam" id="NF010748">
    <property type="entry name" value="PRK14150.1"/>
    <property type="match status" value="1"/>
</dbReference>
<evidence type="ECO:0000256" key="3">
    <source>
        <dbReference type="ARBA" id="ARBA00011738"/>
    </source>
</evidence>
<feature type="region of interest" description="Disordered" evidence="14">
    <location>
        <begin position="1"/>
        <end position="23"/>
    </location>
</feature>